<dbReference type="InterPro" id="IPR036604">
    <property type="entry name" value="PurS-like_sf"/>
</dbReference>
<dbReference type="AlphaFoldDB" id="A0A1M5ET51"/>
<gene>
    <name evidence="6" type="primary">purS</name>
    <name evidence="7" type="ORF">SAMN05216225_100618</name>
</gene>
<keyword evidence="1 6" id="KW-0963">Cytoplasm</keyword>
<dbReference type="GO" id="GO:0005524">
    <property type="term" value="F:ATP binding"/>
    <property type="evidence" value="ECO:0007669"/>
    <property type="project" value="UniProtKB-UniRule"/>
</dbReference>
<comment type="pathway">
    <text evidence="6">Purine metabolism; IMP biosynthesis via de novo pathway; 5-amino-1-(5-phospho-D-ribosyl)imidazole from N(2)-formyl-N(1)-(5-phospho-D-ribosyl)glycinamide: step 1/2.</text>
</comment>
<dbReference type="STRING" id="930117.SAMN05216225_100618"/>
<dbReference type="GO" id="GO:0006189">
    <property type="term" value="P:'de novo' IMP biosynthetic process"/>
    <property type="evidence" value="ECO:0007669"/>
    <property type="project" value="UniProtKB-UniRule"/>
</dbReference>
<sequence>MKKVHVYVTLKRGVLDPQGKAIQKSLNSLGYEEVVEARVGKYLELQVEEGPNLMGRVKEMCDKLLANPVIEDYSFEVEEAIHS</sequence>
<protein>
    <recommendedName>
        <fullName evidence="6">Phosphoribosylformylglycinamidine synthase subunit PurS</fullName>
        <shortName evidence="6">FGAM synthase</shortName>
        <ecNumber evidence="6">6.3.5.3</ecNumber>
    </recommendedName>
    <alternativeName>
        <fullName evidence="6">Formylglycinamide ribonucleotide amidotransferase subunit III</fullName>
        <shortName evidence="6">FGAR amidotransferase III</shortName>
        <shortName evidence="6">FGAR-AT III</shortName>
    </alternativeName>
    <alternativeName>
        <fullName evidence="6">Phosphoribosylformylglycinamidine synthase subunit III</fullName>
    </alternativeName>
</protein>
<comment type="function">
    <text evidence="6">Part of the phosphoribosylformylglycinamidine synthase complex involved in the purines biosynthetic pathway. Catalyzes the ATP-dependent conversion of formylglycinamide ribonucleotide (FGAR) and glutamine to yield formylglycinamidine ribonucleotide (FGAM) and glutamate. The FGAM synthase complex is composed of three subunits. PurQ produces an ammonia molecule by converting glutamine to glutamate. PurL transfers the ammonia molecule to FGAR to form FGAM in an ATP-dependent manner. PurS interacts with PurQ and PurL and is thought to assist in the transfer of the ammonia molecule from PurQ to PurL.</text>
</comment>
<evidence type="ECO:0000256" key="3">
    <source>
        <dbReference type="ARBA" id="ARBA00022741"/>
    </source>
</evidence>
<dbReference type="PANTHER" id="PTHR34696">
    <property type="entry name" value="PHOSPHORIBOSYLFORMYLGLYCINAMIDINE SYNTHASE SUBUNIT PURS"/>
    <property type="match status" value="1"/>
</dbReference>
<keyword evidence="3 6" id="KW-0547">Nucleotide-binding</keyword>
<dbReference type="UniPathway" id="UPA00074">
    <property type="reaction ID" value="UER00128"/>
</dbReference>
<evidence type="ECO:0000256" key="4">
    <source>
        <dbReference type="ARBA" id="ARBA00022755"/>
    </source>
</evidence>
<dbReference type="OrthoDB" id="9799101at2"/>
<dbReference type="PANTHER" id="PTHR34696:SF1">
    <property type="entry name" value="PHOSPHORIBOSYLFORMYLGLYCINAMIDINE SYNTHASE SUBUNIT PURS"/>
    <property type="match status" value="1"/>
</dbReference>
<comment type="similarity">
    <text evidence="6">Belongs to the PurS family.</text>
</comment>
<evidence type="ECO:0000313" key="7">
    <source>
        <dbReference type="EMBL" id="SHF82202.1"/>
    </source>
</evidence>
<organism evidence="7 8">
    <name type="scientific">Ornithinibacillus halophilus</name>
    <dbReference type="NCBI Taxonomy" id="930117"/>
    <lineage>
        <taxon>Bacteria</taxon>
        <taxon>Bacillati</taxon>
        <taxon>Bacillota</taxon>
        <taxon>Bacilli</taxon>
        <taxon>Bacillales</taxon>
        <taxon>Bacillaceae</taxon>
        <taxon>Ornithinibacillus</taxon>
    </lineage>
</organism>
<dbReference type="InterPro" id="IPR003850">
    <property type="entry name" value="PurS"/>
</dbReference>
<dbReference type="Pfam" id="PF02700">
    <property type="entry name" value="PurS"/>
    <property type="match status" value="1"/>
</dbReference>
<dbReference type="GO" id="GO:0004642">
    <property type="term" value="F:phosphoribosylformylglycinamidine synthase activity"/>
    <property type="evidence" value="ECO:0007669"/>
    <property type="project" value="UniProtKB-UniRule"/>
</dbReference>
<evidence type="ECO:0000256" key="6">
    <source>
        <dbReference type="HAMAP-Rule" id="MF_01926"/>
    </source>
</evidence>
<dbReference type="SUPFAM" id="SSF82697">
    <property type="entry name" value="PurS-like"/>
    <property type="match status" value="1"/>
</dbReference>
<dbReference type="RefSeq" id="WP_072888552.1">
    <property type="nucleotide sequence ID" value="NZ_FQVW01000006.1"/>
</dbReference>
<dbReference type="EC" id="6.3.5.3" evidence="6"/>
<dbReference type="NCBIfam" id="TIGR00302">
    <property type="entry name" value="phosphoribosylformylglycinamidine synthase subunit PurS"/>
    <property type="match status" value="1"/>
</dbReference>
<evidence type="ECO:0000256" key="1">
    <source>
        <dbReference type="ARBA" id="ARBA00022490"/>
    </source>
</evidence>
<keyword evidence="2 6" id="KW-0436">Ligase</keyword>
<evidence type="ECO:0000313" key="8">
    <source>
        <dbReference type="Proteomes" id="UP000183988"/>
    </source>
</evidence>
<evidence type="ECO:0000256" key="2">
    <source>
        <dbReference type="ARBA" id="ARBA00022598"/>
    </source>
</evidence>
<comment type="subcellular location">
    <subcellularLocation>
        <location evidence="6">Cytoplasm</location>
    </subcellularLocation>
</comment>
<dbReference type="EMBL" id="FQVW01000006">
    <property type="protein sequence ID" value="SHF82202.1"/>
    <property type="molecule type" value="Genomic_DNA"/>
</dbReference>
<reference evidence="7 8" key="1">
    <citation type="submission" date="2016-11" db="EMBL/GenBank/DDBJ databases">
        <authorList>
            <person name="Jaros S."/>
            <person name="Januszkiewicz K."/>
            <person name="Wedrychowicz H."/>
        </authorList>
    </citation>
    <scope>NUCLEOTIDE SEQUENCE [LARGE SCALE GENOMIC DNA]</scope>
    <source>
        <strain evidence="7 8">IBRC-M 10683</strain>
    </source>
</reference>
<proteinExistence type="inferred from homology"/>
<dbReference type="HAMAP" id="MF_01926">
    <property type="entry name" value="PurS"/>
    <property type="match status" value="1"/>
</dbReference>
<accession>A0A1M5ET51</accession>
<keyword evidence="5 6" id="KW-0067">ATP-binding</keyword>
<dbReference type="NCBIfam" id="NF004630">
    <property type="entry name" value="PRK05974.1"/>
    <property type="match status" value="1"/>
</dbReference>
<keyword evidence="4 6" id="KW-0658">Purine biosynthesis</keyword>
<dbReference type="GO" id="GO:0005737">
    <property type="term" value="C:cytoplasm"/>
    <property type="evidence" value="ECO:0007669"/>
    <property type="project" value="UniProtKB-SubCell"/>
</dbReference>
<keyword evidence="8" id="KW-1185">Reference proteome</keyword>
<comment type="subunit">
    <text evidence="6">Part of the FGAM synthase complex composed of 1 PurL, 1 PurQ and 2 PurS subunits.</text>
</comment>
<evidence type="ECO:0000256" key="5">
    <source>
        <dbReference type="ARBA" id="ARBA00022840"/>
    </source>
</evidence>
<dbReference type="Gene3D" id="3.30.1280.10">
    <property type="entry name" value="Phosphoribosylformylglycinamidine synthase subunit PurS"/>
    <property type="match status" value="1"/>
</dbReference>
<name>A0A1M5ET51_9BACI</name>
<comment type="catalytic activity">
    <reaction evidence="6">
        <text>N(2)-formyl-N(1)-(5-phospho-beta-D-ribosyl)glycinamide + L-glutamine + ATP + H2O = 2-formamido-N(1)-(5-O-phospho-beta-D-ribosyl)acetamidine + L-glutamate + ADP + phosphate + H(+)</text>
        <dbReference type="Rhea" id="RHEA:17129"/>
        <dbReference type="ChEBI" id="CHEBI:15377"/>
        <dbReference type="ChEBI" id="CHEBI:15378"/>
        <dbReference type="ChEBI" id="CHEBI:29985"/>
        <dbReference type="ChEBI" id="CHEBI:30616"/>
        <dbReference type="ChEBI" id="CHEBI:43474"/>
        <dbReference type="ChEBI" id="CHEBI:58359"/>
        <dbReference type="ChEBI" id="CHEBI:147286"/>
        <dbReference type="ChEBI" id="CHEBI:147287"/>
        <dbReference type="ChEBI" id="CHEBI:456216"/>
        <dbReference type="EC" id="6.3.5.3"/>
    </reaction>
</comment>
<dbReference type="Proteomes" id="UP000183988">
    <property type="component" value="Unassembled WGS sequence"/>
</dbReference>